<dbReference type="SUPFAM" id="SSF53474">
    <property type="entry name" value="alpha/beta-Hydrolases"/>
    <property type="match status" value="1"/>
</dbReference>
<proteinExistence type="predicted"/>
<evidence type="ECO:0000313" key="1">
    <source>
        <dbReference type="EMBL" id="BCX49251.1"/>
    </source>
</evidence>
<reference evidence="1 2" key="1">
    <citation type="submission" date="2021-06" db="EMBL/GenBank/DDBJ databases">
        <title>Complete genome of Haloferula helveola possessing various polysaccharide degrading enzymes.</title>
        <authorList>
            <person name="Takami H."/>
            <person name="Huang C."/>
            <person name="Hamasaki K."/>
        </authorList>
    </citation>
    <scope>NUCLEOTIDE SEQUENCE [LARGE SCALE GENOMIC DNA]</scope>
    <source>
        <strain evidence="1 2">CN-1</strain>
    </source>
</reference>
<dbReference type="Pfam" id="PF05990">
    <property type="entry name" value="DUF900"/>
    <property type="match status" value="1"/>
</dbReference>
<sequence length="425" mass="46964">MVLAFLPVLCAAFVSSCGVGVQPLMPTPVLYTESGHKPLDHLPPGERWKERRVYYVTNRSRQGGAQRISYGNGISPDLSVGTSLIGFGGPDMTWAHLNRVSAESERDDVVELSIAGIAEFGRIPANSTVSQAAGPEAAAFWLKELNESIDSSRDKDLLIYVHGAKVNFYNSCAFAAQLDHFLGRDMTSLAFAWPTHQNILSYVSGADVHRAYESAEALADLLELLGSRTDARRIHILSWSAGARVATRGIALLRERHPNESAASLRRRFRIGTAYFAAGDVPSHEFVAAAPAIDSLVERIIVTQTDHDSALESSSRIMRGGMRIGQQGNDLNEDEIAVLRSLKHLEVVDMSEGTEKRGFDIVGHRYWFDHPWASTDVLLSIGTDLSPRERGLVPGGLPMQWDLPPDYPERLRRLPPPTSFRRWNR</sequence>
<evidence type="ECO:0000313" key="2">
    <source>
        <dbReference type="Proteomes" id="UP001374893"/>
    </source>
</evidence>
<dbReference type="InterPro" id="IPR010297">
    <property type="entry name" value="DUF900_hydrolase"/>
</dbReference>
<protein>
    <submittedName>
        <fullName evidence="1">DUF900 hydrolase family protein</fullName>
    </submittedName>
</protein>
<accession>A0ABN6H6L0</accession>
<dbReference type="EMBL" id="AP024702">
    <property type="protein sequence ID" value="BCX49251.1"/>
    <property type="molecule type" value="Genomic_DNA"/>
</dbReference>
<name>A0ABN6H6L0_9BACT</name>
<dbReference type="PANTHER" id="PTHR36513">
    <property type="entry name" value="ABC TRANSMEMBRANE TYPE-1 DOMAIN-CONTAINING PROTEIN"/>
    <property type="match status" value="1"/>
</dbReference>
<dbReference type="InterPro" id="IPR029058">
    <property type="entry name" value="AB_hydrolase_fold"/>
</dbReference>
<dbReference type="GO" id="GO:0016787">
    <property type="term" value="F:hydrolase activity"/>
    <property type="evidence" value="ECO:0007669"/>
    <property type="project" value="UniProtKB-KW"/>
</dbReference>
<dbReference type="Gene3D" id="3.40.50.1820">
    <property type="entry name" value="alpha/beta hydrolase"/>
    <property type="match status" value="1"/>
</dbReference>
<keyword evidence="2" id="KW-1185">Reference proteome</keyword>
<organism evidence="1 2">
    <name type="scientific">Haloferula helveola</name>
    <dbReference type="NCBI Taxonomy" id="490095"/>
    <lineage>
        <taxon>Bacteria</taxon>
        <taxon>Pseudomonadati</taxon>
        <taxon>Verrucomicrobiota</taxon>
        <taxon>Verrucomicrobiia</taxon>
        <taxon>Verrucomicrobiales</taxon>
        <taxon>Verrucomicrobiaceae</taxon>
        <taxon>Haloferula</taxon>
    </lineage>
</organism>
<keyword evidence="1" id="KW-0378">Hydrolase</keyword>
<dbReference type="Proteomes" id="UP001374893">
    <property type="component" value="Chromosome"/>
</dbReference>
<gene>
    <name evidence="1" type="ORF">HAHE_31590</name>
</gene>
<dbReference type="PANTHER" id="PTHR36513:SF1">
    <property type="entry name" value="TRANSMEMBRANE PROTEIN"/>
    <property type="match status" value="1"/>
</dbReference>